<dbReference type="InterPro" id="IPR029787">
    <property type="entry name" value="Nucleotide_cyclase"/>
</dbReference>
<dbReference type="GO" id="GO:0009190">
    <property type="term" value="P:cyclic nucleotide biosynthetic process"/>
    <property type="evidence" value="ECO:0007669"/>
    <property type="project" value="InterPro"/>
</dbReference>
<dbReference type="GO" id="GO:0035556">
    <property type="term" value="P:intracellular signal transduction"/>
    <property type="evidence" value="ECO:0007669"/>
    <property type="project" value="InterPro"/>
</dbReference>
<keyword evidence="1" id="KW-0812">Transmembrane</keyword>
<dbReference type="SMART" id="SM00044">
    <property type="entry name" value="CYCc"/>
    <property type="match status" value="1"/>
</dbReference>
<organism evidence="3 4">
    <name type="scientific">Polymorphum gilvum (strain LMG 25793 / CGMCC 1.9160 / SL003B-26A1)</name>
    <dbReference type="NCBI Taxonomy" id="991905"/>
    <lineage>
        <taxon>Bacteria</taxon>
        <taxon>Pseudomonadati</taxon>
        <taxon>Pseudomonadota</taxon>
        <taxon>Alphaproteobacteria</taxon>
        <taxon>Rhodobacterales</taxon>
        <taxon>Paracoccaceae</taxon>
        <taxon>Polymorphum</taxon>
    </lineage>
</organism>
<protein>
    <submittedName>
        <fullName evidence="3">CHASE2 domain family</fullName>
    </submittedName>
</protein>
<dbReference type="AlphaFoldDB" id="F2IWS4"/>
<dbReference type="SMART" id="SM01080">
    <property type="entry name" value="CHASE2"/>
    <property type="match status" value="1"/>
</dbReference>
<dbReference type="Proteomes" id="UP000008130">
    <property type="component" value="Chromosome"/>
</dbReference>
<feature type="transmembrane region" description="Helical" evidence="1">
    <location>
        <begin position="302"/>
        <end position="323"/>
    </location>
</feature>
<keyword evidence="4" id="KW-1185">Reference proteome</keyword>
<reference evidence="3 4" key="1">
    <citation type="journal article" date="2011" name="J. Bacteriol.">
        <title>Complete genome sequence of Polymorphum gilvum SL003B-26A1T, a crude oil-degrading bacterium from oil-polluted saline soil.</title>
        <authorList>
            <person name="Li S.G."/>
            <person name="Tang Y.Q."/>
            <person name="Nie Y."/>
            <person name="Cai M."/>
            <person name="Wu X.L."/>
        </authorList>
    </citation>
    <scope>NUCLEOTIDE SEQUENCE [LARGE SCALE GENOMIC DNA]</scope>
    <source>
        <strain evidence="4">LMG 25793 / CGMCC 1.9160 / SL003B-26A1</strain>
    </source>
</reference>
<evidence type="ECO:0000256" key="1">
    <source>
        <dbReference type="SAM" id="Phobius"/>
    </source>
</evidence>
<dbReference type="GO" id="GO:0004016">
    <property type="term" value="F:adenylate cyclase activity"/>
    <property type="evidence" value="ECO:0007669"/>
    <property type="project" value="UniProtKB-ARBA"/>
</dbReference>
<feature type="transmembrane region" description="Helical" evidence="1">
    <location>
        <begin position="330"/>
        <end position="352"/>
    </location>
</feature>
<dbReference type="Gene3D" id="3.30.70.1230">
    <property type="entry name" value="Nucleotide cyclase"/>
    <property type="match status" value="1"/>
</dbReference>
<feature type="domain" description="Guanylate cyclase" evidence="2">
    <location>
        <begin position="419"/>
        <end position="548"/>
    </location>
</feature>
<evidence type="ECO:0000313" key="3">
    <source>
        <dbReference type="EMBL" id="ADZ70399.1"/>
    </source>
</evidence>
<dbReference type="EMBL" id="CP002568">
    <property type="protein sequence ID" value="ADZ70399.1"/>
    <property type="molecule type" value="Genomic_DNA"/>
</dbReference>
<gene>
    <name evidence="3" type="ordered locus">SL003B_1973</name>
</gene>
<keyword evidence="1" id="KW-0472">Membrane</keyword>
<dbReference type="PANTHER" id="PTHR43081:SF1">
    <property type="entry name" value="ADENYLATE CYCLASE, TERMINAL-DIFFERENTIATION SPECIFIC"/>
    <property type="match status" value="1"/>
</dbReference>
<dbReference type="SUPFAM" id="SSF55073">
    <property type="entry name" value="Nucleotide cyclase"/>
    <property type="match status" value="1"/>
</dbReference>
<accession>F2IWS4</accession>
<evidence type="ECO:0000259" key="2">
    <source>
        <dbReference type="PROSITE" id="PS50125"/>
    </source>
</evidence>
<evidence type="ECO:0000313" key="4">
    <source>
        <dbReference type="Proteomes" id="UP000008130"/>
    </source>
</evidence>
<dbReference type="STRING" id="991905.SL003B_1973"/>
<proteinExistence type="predicted"/>
<keyword evidence="1" id="KW-1133">Transmembrane helix</keyword>
<dbReference type="PROSITE" id="PS50125">
    <property type="entry name" value="GUANYLATE_CYCLASE_2"/>
    <property type="match status" value="1"/>
</dbReference>
<dbReference type="HOGENOM" id="CLU_000445_85_1_5"/>
<dbReference type="Pfam" id="PF00211">
    <property type="entry name" value="Guanylate_cyc"/>
    <property type="match status" value="1"/>
</dbReference>
<name>F2IWS4_POLGS</name>
<dbReference type="InterPro" id="IPR001054">
    <property type="entry name" value="A/G_cyclase"/>
</dbReference>
<dbReference type="InterPro" id="IPR007890">
    <property type="entry name" value="CHASE2"/>
</dbReference>
<dbReference type="PATRIC" id="fig|991905.3.peg.2022"/>
<dbReference type="InterPro" id="IPR050697">
    <property type="entry name" value="Adenylyl/Guanylyl_Cyclase_3/4"/>
</dbReference>
<dbReference type="CDD" id="cd07302">
    <property type="entry name" value="CHD"/>
    <property type="match status" value="1"/>
</dbReference>
<feature type="transmembrane region" description="Helical" evidence="1">
    <location>
        <begin position="358"/>
        <end position="379"/>
    </location>
</feature>
<dbReference type="PANTHER" id="PTHR43081">
    <property type="entry name" value="ADENYLATE CYCLASE, TERMINAL-DIFFERENTIATION SPECIFIC-RELATED"/>
    <property type="match status" value="1"/>
</dbReference>
<dbReference type="KEGG" id="pgv:SL003B_1973"/>
<sequence>MVILAALAGFAAGLGAVGAIWEGWVTDRLLQVRAIALDPPVEADFPVAVVGLDQASLTSKRLETIPRVFMSQAFAKAGRALFEAGATAIGLDFVFAFSADAFSDPQTGEARLRGYDRPFLQFLYDNRGRVFVARTSSGVPHRSITAAGGTDGIRSTEIVTDSDGVVRRHRPTAPLGQSGAFVDALLDKAGATIDRPYMPLPSARLGSVTPYLSLVDVLDMMTTPEGRAGLETFARGRVVLFGSTLANEDEHLYLDRFLPVRDAVGAVAGPAGRPPLRGATAGVYILADLIGAPMSGRIAIDVPFAVVIGLTLAFAVAGALAGLNLPLPSLPVVGILLVAAGLGLALAGLAGGRFLPPAAVPVAGLGALVVAGIAQVAVLKRRERELVRLFGHYLAPDVIRRMAEQERLSDLGGETRHVVVAFIDIIGFTKMSEKLADREVVSVVNACFGAIGAAITRDEGYIDKYIGDAIMAVWNAPNDVAEPEQQAVGCALKILALIPDLRRRTGQADLDLRIALNAGPALVGDIGGEIRRSFTVMGTTVNTASRIEAIAKDAGVRLAFSGPVAAALPPETRMVPLWQGRLRGLSAETTVLTLDDPRVWIDGAARALEAIEAEDFEDAIGSPGRSAGRAS</sequence>
<dbReference type="eggNOG" id="COG4252">
    <property type="taxonomic scope" value="Bacteria"/>
</dbReference>
<dbReference type="Pfam" id="PF05226">
    <property type="entry name" value="CHASE2"/>
    <property type="match status" value="1"/>
</dbReference>
<dbReference type="eggNOG" id="COG2114">
    <property type="taxonomic scope" value="Bacteria"/>
</dbReference>